<evidence type="ECO:0000256" key="1">
    <source>
        <dbReference type="SAM" id="Phobius"/>
    </source>
</evidence>
<dbReference type="Proteomes" id="UP000218615">
    <property type="component" value="Unassembled WGS sequence"/>
</dbReference>
<evidence type="ECO:0000313" key="3">
    <source>
        <dbReference type="Proteomes" id="UP000218615"/>
    </source>
</evidence>
<proteinExistence type="predicted"/>
<gene>
    <name evidence="2" type="ORF">MNV_1850020</name>
</gene>
<reference evidence="3" key="1">
    <citation type="submission" date="2017-06" db="EMBL/GenBank/DDBJ databases">
        <authorList>
            <person name="Cremers G."/>
        </authorList>
    </citation>
    <scope>NUCLEOTIDE SEQUENCE [LARGE SCALE GENOMIC DNA]</scope>
</reference>
<keyword evidence="1" id="KW-1133">Transmembrane helix</keyword>
<sequence>MQMKQIHASDFSEGYGEIITAAILWGLAGIFAKRLSGCLSRILFFTGSHWLS</sequence>
<keyword evidence="1" id="KW-0812">Transmembrane</keyword>
<evidence type="ECO:0000313" key="2">
    <source>
        <dbReference type="EMBL" id="SNQ60511.1"/>
    </source>
</evidence>
<keyword evidence="3" id="KW-1185">Reference proteome</keyword>
<name>A0A284VMK4_9EURY</name>
<dbReference type="EMBL" id="FZMP01000096">
    <property type="protein sequence ID" value="SNQ60511.1"/>
    <property type="molecule type" value="Genomic_DNA"/>
</dbReference>
<keyword evidence="1" id="KW-0472">Membrane</keyword>
<organism evidence="2 3">
    <name type="scientific">Candidatus Methanoperedens nitratireducens</name>
    <dbReference type="NCBI Taxonomy" id="1392998"/>
    <lineage>
        <taxon>Archaea</taxon>
        <taxon>Methanobacteriati</taxon>
        <taxon>Methanobacteriota</taxon>
        <taxon>Stenosarchaea group</taxon>
        <taxon>Methanomicrobia</taxon>
        <taxon>Methanosarcinales</taxon>
        <taxon>ANME-2 cluster</taxon>
        <taxon>Candidatus Methanoperedentaceae</taxon>
        <taxon>Candidatus Methanoperedens</taxon>
    </lineage>
</organism>
<protein>
    <submittedName>
        <fullName evidence="2">Uncharacterized protein</fullName>
    </submittedName>
</protein>
<dbReference type="AlphaFoldDB" id="A0A284VMK4"/>
<accession>A0A284VMK4</accession>
<feature type="transmembrane region" description="Helical" evidence="1">
    <location>
        <begin position="14"/>
        <end position="32"/>
    </location>
</feature>